<dbReference type="PANTHER" id="PTHR43347">
    <property type="entry name" value="ACYL-COA SYNTHETASE"/>
    <property type="match status" value="1"/>
</dbReference>
<evidence type="ECO:0000256" key="1">
    <source>
        <dbReference type="ARBA" id="ARBA00006432"/>
    </source>
</evidence>
<feature type="signal peptide" evidence="2">
    <location>
        <begin position="1"/>
        <end position="22"/>
    </location>
</feature>
<dbReference type="Pfam" id="PF00501">
    <property type="entry name" value="AMP-binding"/>
    <property type="match status" value="1"/>
</dbReference>
<proteinExistence type="inferred from homology"/>
<reference evidence="5 6" key="1">
    <citation type="submission" date="2023-11" db="EMBL/GenBank/DDBJ databases">
        <title>Dfirmibasis_genome.</title>
        <authorList>
            <person name="Edelbroek B."/>
            <person name="Kjellin J."/>
            <person name="Jerlstrom-Hultqvist J."/>
            <person name="Soderbom F."/>
        </authorList>
    </citation>
    <scope>NUCLEOTIDE SEQUENCE [LARGE SCALE GENOMIC DNA]</scope>
    <source>
        <strain evidence="5 6">TNS-C-14</strain>
    </source>
</reference>
<dbReference type="Proteomes" id="UP001344447">
    <property type="component" value="Unassembled WGS sequence"/>
</dbReference>
<gene>
    <name evidence="5" type="ORF">RB653_002005</name>
</gene>
<protein>
    <submittedName>
        <fullName evidence="5">Uncharacterized protein</fullName>
    </submittedName>
</protein>
<dbReference type="InterPro" id="IPR000873">
    <property type="entry name" value="AMP-dep_synth/lig_dom"/>
</dbReference>
<evidence type="ECO:0000259" key="4">
    <source>
        <dbReference type="Pfam" id="PF13193"/>
    </source>
</evidence>
<comment type="caution">
    <text evidence="5">The sequence shown here is derived from an EMBL/GenBank/DDBJ whole genome shotgun (WGS) entry which is preliminary data.</text>
</comment>
<comment type="similarity">
    <text evidence="1">Belongs to the ATP-dependent AMP-binding enzyme family.</text>
</comment>
<dbReference type="PROSITE" id="PS00455">
    <property type="entry name" value="AMP_BINDING"/>
    <property type="match status" value="1"/>
</dbReference>
<dbReference type="SUPFAM" id="SSF56801">
    <property type="entry name" value="Acetyl-CoA synthetase-like"/>
    <property type="match status" value="1"/>
</dbReference>
<sequence>MPMINQALIAMLACARLGATHSVVFGGFASPQLAQRIEHFKPKVVISASFGVEGHKINCYTPLLSKALELSAHKPNHTVVYNRIDIKLDSKAGEVLPPRVEGSIDWSELTKNLTPLRDYALVDSTHPLYILYTSGTTGMPKGVVRDTGGYTVALNYSIRNCYGMKSGDTFFAGSDVGWVVGHTLSVYGPLFVGLTSIIFEGKPTVPDAGTYWKLIEKHRVNALFSAPTAIRAIHRDDADGKLASQYDLSSLRSTWLGGERLDSSTFNYLRKITNNKPILDNYWNTESGTPLISNPSCQVPIKPNATGKPMPGYQFHVLSPNSERLGADKIGEVCIKLPVAPGFTNNLYLNPDGYKKAYLNEYPGYLRTADSGYYDENGYYHIISRVDDIINVSGHRLSTGSIEEILVKHPKIVECAVIGVHDDLKGEVPFGLIVLKPQYKDSYQEVETELIKEIRENIGPVATFKKVISVNRLPKTRSGKILRNILRKMYNKEEYTVPPTIEDMEVLKEIDAEFEKFKLSNLNK</sequence>
<feature type="chain" id="PRO_5042994824" evidence="2">
    <location>
        <begin position="23"/>
        <end position="524"/>
    </location>
</feature>
<evidence type="ECO:0000259" key="3">
    <source>
        <dbReference type="Pfam" id="PF00501"/>
    </source>
</evidence>
<keyword evidence="2" id="KW-0732">Signal</keyword>
<dbReference type="AlphaFoldDB" id="A0AAN7U7C1"/>
<accession>A0AAN7U7C1</accession>
<evidence type="ECO:0000256" key="2">
    <source>
        <dbReference type="SAM" id="SignalP"/>
    </source>
</evidence>
<dbReference type="InterPro" id="IPR025110">
    <property type="entry name" value="AMP-bd_C"/>
</dbReference>
<dbReference type="Gene3D" id="3.40.50.12780">
    <property type="entry name" value="N-terminal domain of ligase-like"/>
    <property type="match status" value="1"/>
</dbReference>
<organism evidence="5 6">
    <name type="scientific">Dictyostelium firmibasis</name>
    <dbReference type="NCBI Taxonomy" id="79012"/>
    <lineage>
        <taxon>Eukaryota</taxon>
        <taxon>Amoebozoa</taxon>
        <taxon>Evosea</taxon>
        <taxon>Eumycetozoa</taxon>
        <taxon>Dictyostelia</taxon>
        <taxon>Dictyosteliales</taxon>
        <taxon>Dictyosteliaceae</taxon>
        <taxon>Dictyostelium</taxon>
    </lineage>
</organism>
<dbReference type="GO" id="GO:0050218">
    <property type="term" value="F:propionate-CoA ligase activity"/>
    <property type="evidence" value="ECO:0007669"/>
    <property type="project" value="TreeGrafter"/>
</dbReference>
<dbReference type="InterPro" id="IPR020845">
    <property type="entry name" value="AMP-binding_CS"/>
</dbReference>
<dbReference type="PANTHER" id="PTHR43347:SF3">
    <property type="entry name" value="ACYL-COA SYNTHETASE SHORT-CHAIN FAMILY MEMBER 3, MITOCHONDRIAL"/>
    <property type="match status" value="1"/>
</dbReference>
<dbReference type="Gene3D" id="3.30.300.30">
    <property type="match status" value="1"/>
</dbReference>
<keyword evidence="6" id="KW-1185">Reference proteome</keyword>
<dbReference type="InterPro" id="IPR042099">
    <property type="entry name" value="ANL_N_sf"/>
</dbReference>
<dbReference type="Pfam" id="PF13193">
    <property type="entry name" value="AMP-binding_C"/>
    <property type="match status" value="1"/>
</dbReference>
<dbReference type="InterPro" id="IPR045851">
    <property type="entry name" value="AMP-bd_C_sf"/>
</dbReference>
<feature type="domain" description="AMP-dependent synthetase/ligase" evidence="3">
    <location>
        <begin position="1"/>
        <end position="338"/>
    </location>
</feature>
<dbReference type="FunFam" id="3.30.300.30:FF:000017">
    <property type="entry name" value="Acyl-CoA synthetase short-chain family member 3"/>
    <property type="match status" value="1"/>
</dbReference>
<evidence type="ECO:0000313" key="5">
    <source>
        <dbReference type="EMBL" id="KAK5577068.1"/>
    </source>
</evidence>
<feature type="domain" description="AMP-binding enzyme C-terminal" evidence="4">
    <location>
        <begin position="402"/>
        <end position="480"/>
    </location>
</feature>
<evidence type="ECO:0000313" key="6">
    <source>
        <dbReference type="Proteomes" id="UP001344447"/>
    </source>
</evidence>
<dbReference type="EMBL" id="JAVFKY010000004">
    <property type="protein sequence ID" value="KAK5577068.1"/>
    <property type="molecule type" value="Genomic_DNA"/>
</dbReference>
<name>A0AAN7U7C1_9MYCE</name>